<feature type="coiled-coil region" evidence="1">
    <location>
        <begin position="517"/>
        <end position="544"/>
    </location>
</feature>
<feature type="compositionally biased region" description="Basic and acidic residues" evidence="2">
    <location>
        <begin position="443"/>
        <end position="454"/>
    </location>
</feature>
<keyword evidence="5" id="KW-1185">Reference proteome</keyword>
<name>A0A8S1J4H0_9CHLO</name>
<dbReference type="AlphaFoldDB" id="A0A8S1J4H0"/>
<evidence type="ECO:0000256" key="2">
    <source>
        <dbReference type="SAM" id="MobiDB-lite"/>
    </source>
</evidence>
<dbReference type="PANTHER" id="PTHR31964">
    <property type="entry name" value="ADENINE NUCLEOTIDE ALPHA HYDROLASES-LIKE SUPERFAMILY PROTEIN"/>
    <property type="match status" value="1"/>
</dbReference>
<evidence type="ECO:0000259" key="3">
    <source>
        <dbReference type="Pfam" id="PF00582"/>
    </source>
</evidence>
<dbReference type="SUPFAM" id="SSF52402">
    <property type="entry name" value="Adenine nucleotide alpha hydrolases-like"/>
    <property type="match status" value="2"/>
</dbReference>
<accession>A0A8S1J4H0</accession>
<dbReference type="InterPro" id="IPR014729">
    <property type="entry name" value="Rossmann-like_a/b/a_fold"/>
</dbReference>
<dbReference type="InterPro" id="IPR006016">
    <property type="entry name" value="UspA"/>
</dbReference>
<comment type="caution">
    <text evidence="4">The sequence shown here is derived from an EMBL/GenBank/DDBJ whole genome shotgun (WGS) entry which is preliminary data.</text>
</comment>
<evidence type="ECO:0000256" key="1">
    <source>
        <dbReference type="SAM" id="Coils"/>
    </source>
</evidence>
<gene>
    <name evidence="4" type="ORF">OSTQU699_LOCUS6246</name>
</gene>
<evidence type="ECO:0000313" key="5">
    <source>
        <dbReference type="Proteomes" id="UP000708148"/>
    </source>
</evidence>
<dbReference type="CDD" id="cd00293">
    <property type="entry name" value="USP-like"/>
    <property type="match status" value="1"/>
</dbReference>
<sequence>MRPRRIALCVGVWSSRENHYAWTFTKKRLLQDQERPSLEDQLLIVHVNKPRDPSQWRAGGPALPDVTSALQELRNNCSVVELEGDPVAELVKFAQDRDINIMILGSKGRSRVKRTVAKGTTVRVVQQAPCACIVVGPKLSSGEHFRIQAARQPEGVEPTLQFGRRVAIVLNAGPYDPNMVQYTARNVLLAGDRVVLVRCMSKELKLKRGSKQQPEQERDNVREIGRTKLRGTQGVAMAVEVLKGGLKMICNFVESKGIDLVVMAREQRLVRRSLSGIGSGPPPLSALYHRSPCPCMIVPMECLQHNWSSSSRSSVASAGQQEPLRSTSQSRLNAISRQVTSPFASRLRGLGTRHGSLKVAFAAKPPPQVQPAHTSATIDNAMIGQPSADSTQSVLEVIRNEEIELEAIEELDLDQATDLGMQDSLSPRCIGPALSGEAEPEEDVPRRPGPDRKNWSKASSHSMPIPAPTRSAFQGASGPLITGSPPSRRRAARRLDTSRSEGSLDFNVDPGTLTEVVNSLKQQLAKKDEEILLLKEQINKMKDTSMPEH</sequence>
<dbReference type="PANTHER" id="PTHR31964:SF113">
    <property type="entry name" value="USPA DOMAIN-CONTAINING PROTEIN"/>
    <property type="match status" value="1"/>
</dbReference>
<protein>
    <recommendedName>
        <fullName evidence="3">UspA domain-containing protein</fullName>
    </recommendedName>
</protein>
<feature type="domain" description="UspA" evidence="3">
    <location>
        <begin position="165"/>
        <end position="299"/>
    </location>
</feature>
<dbReference type="Pfam" id="PF00582">
    <property type="entry name" value="Usp"/>
    <property type="match status" value="2"/>
</dbReference>
<proteinExistence type="predicted"/>
<dbReference type="OrthoDB" id="843225at2759"/>
<dbReference type="Proteomes" id="UP000708148">
    <property type="component" value="Unassembled WGS sequence"/>
</dbReference>
<evidence type="ECO:0000313" key="4">
    <source>
        <dbReference type="EMBL" id="CAD7700887.1"/>
    </source>
</evidence>
<dbReference type="EMBL" id="CAJHUC010001374">
    <property type="protein sequence ID" value="CAD7700887.1"/>
    <property type="molecule type" value="Genomic_DNA"/>
</dbReference>
<feature type="region of interest" description="Disordered" evidence="2">
    <location>
        <begin position="422"/>
        <end position="510"/>
    </location>
</feature>
<feature type="domain" description="UspA" evidence="3">
    <location>
        <begin position="40"/>
        <end position="135"/>
    </location>
</feature>
<dbReference type="Gene3D" id="3.40.50.620">
    <property type="entry name" value="HUPs"/>
    <property type="match status" value="2"/>
</dbReference>
<organism evidence="4 5">
    <name type="scientific">Ostreobium quekettii</name>
    <dbReference type="NCBI Taxonomy" id="121088"/>
    <lineage>
        <taxon>Eukaryota</taxon>
        <taxon>Viridiplantae</taxon>
        <taxon>Chlorophyta</taxon>
        <taxon>core chlorophytes</taxon>
        <taxon>Ulvophyceae</taxon>
        <taxon>TCBD clade</taxon>
        <taxon>Bryopsidales</taxon>
        <taxon>Ostreobineae</taxon>
        <taxon>Ostreobiaceae</taxon>
        <taxon>Ostreobium</taxon>
    </lineage>
</organism>
<reference evidence="4" key="1">
    <citation type="submission" date="2020-12" db="EMBL/GenBank/DDBJ databases">
        <authorList>
            <person name="Iha C."/>
        </authorList>
    </citation>
    <scope>NUCLEOTIDE SEQUENCE</scope>
</reference>
<keyword evidence="1" id="KW-0175">Coiled coil</keyword>